<dbReference type="AlphaFoldDB" id="K1QTF8"/>
<accession>K1QTF8</accession>
<sequence length="65" mass="7044">MVMGRSQVVAVEAMGRSLAVAVDTKLVVAVDSGQVQEVDRSQTAGRDKEVGIVKKEKKKWTAKFP</sequence>
<protein>
    <submittedName>
        <fullName evidence="1">Uncharacterized protein</fullName>
    </submittedName>
</protein>
<proteinExistence type="predicted"/>
<reference evidence="1" key="1">
    <citation type="journal article" date="2012" name="Nature">
        <title>The oyster genome reveals stress adaptation and complexity of shell formation.</title>
        <authorList>
            <person name="Zhang G."/>
            <person name="Fang X."/>
            <person name="Guo X."/>
            <person name="Li L."/>
            <person name="Luo R."/>
            <person name="Xu F."/>
            <person name="Yang P."/>
            <person name="Zhang L."/>
            <person name="Wang X."/>
            <person name="Qi H."/>
            <person name="Xiong Z."/>
            <person name="Que H."/>
            <person name="Xie Y."/>
            <person name="Holland P.W."/>
            <person name="Paps J."/>
            <person name="Zhu Y."/>
            <person name="Wu F."/>
            <person name="Chen Y."/>
            <person name="Wang J."/>
            <person name="Peng C."/>
            <person name="Meng J."/>
            <person name="Yang L."/>
            <person name="Liu J."/>
            <person name="Wen B."/>
            <person name="Zhang N."/>
            <person name="Huang Z."/>
            <person name="Zhu Q."/>
            <person name="Feng Y."/>
            <person name="Mount A."/>
            <person name="Hedgecock D."/>
            <person name="Xu Z."/>
            <person name="Liu Y."/>
            <person name="Domazet-Loso T."/>
            <person name="Du Y."/>
            <person name="Sun X."/>
            <person name="Zhang S."/>
            <person name="Liu B."/>
            <person name="Cheng P."/>
            <person name="Jiang X."/>
            <person name="Li J."/>
            <person name="Fan D."/>
            <person name="Wang W."/>
            <person name="Fu W."/>
            <person name="Wang T."/>
            <person name="Wang B."/>
            <person name="Zhang J."/>
            <person name="Peng Z."/>
            <person name="Li Y."/>
            <person name="Li N."/>
            <person name="Wang J."/>
            <person name="Chen M."/>
            <person name="He Y."/>
            <person name="Tan F."/>
            <person name="Song X."/>
            <person name="Zheng Q."/>
            <person name="Huang R."/>
            <person name="Yang H."/>
            <person name="Du X."/>
            <person name="Chen L."/>
            <person name="Yang M."/>
            <person name="Gaffney P.M."/>
            <person name="Wang S."/>
            <person name="Luo L."/>
            <person name="She Z."/>
            <person name="Ming Y."/>
            <person name="Huang W."/>
            <person name="Zhang S."/>
            <person name="Huang B."/>
            <person name="Zhang Y."/>
            <person name="Qu T."/>
            <person name="Ni P."/>
            <person name="Miao G."/>
            <person name="Wang J."/>
            <person name="Wang Q."/>
            <person name="Steinberg C.E."/>
            <person name="Wang H."/>
            <person name="Li N."/>
            <person name="Qian L."/>
            <person name="Zhang G."/>
            <person name="Li Y."/>
            <person name="Yang H."/>
            <person name="Liu X."/>
            <person name="Wang J."/>
            <person name="Yin Y."/>
            <person name="Wang J."/>
        </authorList>
    </citation>
    <scope>NUCLEOTIDE SEQUENCE [LARGE SCALE GENOMIC DNA]</scope>
    <source>
        <strain evidence="1">05x7-T-G4-1.051#20</strain>
    </source>
</reference>
<gene>
    <name evidence="1" type="ORF">CGI_10026250</name>
</gene>
<dbReference type="InParanoid" id="K1QTF8"/>
<dbReference type="EMBL" id="JH818863">
    <property type="protein sequence ID" value="EKC32260.1"/>
    <property type="molecule type" value="Genomic_DNA"/>
</dbReference>
<organism evidence="1">
    <name type="scientific">Magallana gigas</name>
    <name type="common">Pacific oyster</name>
    <name type="synonym">Crassostrea gigas</name>
    <dbReference type="NCBI Taxonomy" id="29159"/>
    <lineage>
        <taxon>Eukaryota</taxon>
        <taxon>Metazoa</taxon>
        <taxon>Spiralia</taxon>
        <taxon>Lophotrochozoa</taxon>
        <taxon>Mollusca</taxon>
        <taxon>Bivalvia</taxon>
        <taxon>Autobranchia</taxon>
        <taxon>Pteriomorphia</taxon>
        <taxon>Ostreida</taxon>
        <taxon>Ostreoidea</taxon>
        <taxon>Ostreidae</taxon>
        <taxon>Magallana</taxon>
    </lineage>
</organism>
<evidence type="ECO:0000313" key="1">
    <source>
        <dbReference type="EMBL" id="EKC32260.1"/>
    </source>
</evidence>
<name>K1QTF8_MAGGI</name>
<dbReference type="HOGENOM" id="CLU_2851870_0_0_1"/>